<feature type="transmembrane region" description="Helical" evidence="1">
    <location>
        <begin position="211"/>
        <end position="233"/>
    </location>
</feature>
<sequence>MNIFSSMIFAFSFIICAIFLFANFDSCHSIETFSAIPDFSSSTAASLIYTIPKVPKHHIRTSIFLDFTANNYPSPNFAIDSTVHCEQLYGNETVSHHKTFQGRAGSYKIFSTDFTSYEFLTVQVLISNTSLIQDANFQVIQSSPEFGKTIFIIRIFVSICCILVFLTSCFSFLLFSQNEQKYEIVISLCALMLAVFTNLPFPYFNNNFSSYFINCLLKGVFPEVIFAALLLFITISTDRYFVLFVVIVSFLQILYEAVSELSKGCLIFGNDSFIFGSVMSFFSVLYKISILIYLFYIITRPIYFRNIKENKLLQIYLFLMILELIIMFSKCVISLSTSYGNIAFDFFEQHLFPTIITLIFIEIHLPLLFKGRKSMNTMEIVGETEDIQLSIDDESSSENQDEQSNL</sequence>
<comment type="caution">
    <text evidence="3">The sequence shown here is derived from an EMBL/GenBank/DDBJ whole genome shotgun (WGS) entry which is preliminary data.</text>
</comment>
<feature type="transmembrane region" description="Helical" evidence="1">
    <location>
        <begin position="351"/>
        <end position="369"/>
    </location>
</feature>
<dbReference type="RefSeq" id="XP_068361805.1">
    <property type="nucleotide sequence ID" value="XM_068502746.1"/>
</dbReference>
<feature type="chain" id="PRO_5012633765" description="Intimal thickness related receptor IRP domain-containing protein" evidence="2">
    <location>
        <begin position="30"/>
        <end position="406"/>
    </location>
</feature>
<feature type="transmembrane region" description="Helical" evidence="1">
    <location>
        <begin position="273"/>
        <end position="296"/>
    </location>
</feature>
<feature type="transmembrane region" description="Helical" evidence="1">
    <location>
        <begin position="240"/>
        <end position="258"/>
    </location>
</feature>
<feature type="signal peptide" evidence="2">
    <location>
        <begin position="1"/>
        <end position="29"/>
    </location>
</feature>
<keyword evidence="4" id="KW-1185">Reference proteome</keyword>
<organism evidence="3 4">
    <name type="scientific">Tritrichomonas foetus</name>
    <dbReference type="NCBI Taxonomy" id="1144522"/>
    <lineage>
        <taxon>Eukaryota</taxon>
        <taxon>Metamonada</taxon>
        <taxon>Parabasalia</taxon>
        <taxon>Tritrichomonadida</taxon>
        <taxon>Tritrichomonadidae</taxon>
        <taxon>Tritrichomonas</taxon>
    </lineage>
</organism>
<dbReference type="GeneID" id="94837450"/>
<keyword evidence="2" id="KW-0732">Signal</keyword>
<evidence type="ECO:0000256" key="1">
    <source>
        <dbReference type="SAM" id="Phobius"/>
    </source>
</evidence>
<dbReference type="EMBL" id="MLAK01000661">
    <property type="protein sequence ID" value="OHT08669.1"/>
    <property type="molecule type" value="Genomic_DNA"/>
</dbReference>
<keyword evidence="1" id="KW-1133">Transmembrane helix</keyword>
<accession>A0A1J4KH48</accession>
<feature type="transmembrane region" description="Helical" evidence="1">
    <location>
        <begin position="151"/>
        <end position="175"/>
    </location>
</feature>
<reference evidence="3" key="1">
    <citation type="submission" date="2016-10" db="EMBL/GenBank/DDBJ databases">
        <authorList>
            <person name="Benchimol M."/>
            <person name="Almeida L.G."/>
            <person name="Vasconcelos A.T."/>
            <person name="Perreira-Neves A."/>
            <person name="Rosa I.A."/>
            <person name="Tasca T."/>
            <person name="Bogo M.R."/>
            <person name="de Souza W."/>
        </authorList>
    </citation>
    <scope>NUCLEOTIDE SEQUENCE [LARGE SCALE GENOMIC DNA]</scope>
    <source>
        <strain evidence="3">K</strain>
    </source>
</reference>
<keyword evidence="1" id="KW-0472">Membrane</keyword>
<evidence type="ECO:0000313" key="4">
    <source>
        <dbReference type="Proteomes" id="UP000179807"/>
    </source>
</evidence>
<evidence type="ECO:0008006" key="5">
    <source>
        <dbReference type="Google" id="ProtNLM"/>
    </source>
</evidence>
<proteinExistence type="predicted"/>
<feature type="transmembrane region" description="Helical" evidence="1">
    <location>
        <begin position="182"/>
        <end position="199"/>
    </location>
</feature>
<protein>
    <recommendedName>
        <fullName evidence="5">Intimal thickness related receptor IRP domain-containing protein</fullName>
    </recommendedName>
</protein>
<dbReference type="AlphaFoldDB" id="A0A1J4KH48"/>
<evidence type="ECO:0000313" key="3">
    <source>
        <dbReference type="EMBL" id="OHT08669.1"/>
    </source>
</evidence>
<dbReference type="Proteomes" id="UP000179807">
    <property type="component" value="Unassembled WGS sequence"/>
</dbReference>
<dbReference type="VEuPathDB" id="TrichDB:TRFO_22757"/>
<feature type="transmembrane region" description="Helical" evidence="1">
    <location>
        <begin position="316"/>
        <end position="339"/>
    </location>
</feature>
<name>A0A1J4KH48_9EUKA</name>
<evidence type="ECO:0000256" key="2">
    <source>
        <dbReference type="SAM" id="SignalP"/>
    </source>
</evidence>
<gene>
    <name evidence="3" type="ORF">TRFO_22757</name>
</gene>
<keyword evidence="1" id="KW-0812">Transmembrane</keyword>